<dbReference type="GO" id="GO:0009007">
    <property type="term" value="F:site-specific DNA-methyltransferase (adenine-specific) activity"/>
    <property type="evidence" value="ECO:0007669"/>
    <property type="project" value="UniProtKB-EC"/>
</dbReference>
<keyword evidence="6" id="KW-0680">Restriction system</keyword>
<dbReference type="InterPro" id="IPR002052">
    <property type="entry name" value="DNA_methylase_N6_adenine_CS"/>
</dbReference>
<name>A0A5B8TIH3_9LACO</name>
<dbReference type="PROSITE" id="PS00092">
    <property type="entry name" value="N6_MTASE"/>
    <property type="match status" value="1"/>
</dbReference>
<evidence type="ECO:0000256" key="4">
    <source>
        <dbReference type="ARBA" id="ARBA00022679"/>
    </source>
</evidence>
<reference evidence="10 11" key="1">
    <citation type="submission" date="2019-06" db="EMBL/GenBank/DDBJ databases">
        <title>Genome analyses of bacteria isolated from kimchi.</title>
        <authorList>
            <person name="Lee S."/>
            <person name="Ahn S."/>
            <person name="Roh S."/>
        </authorList>
    </citation>
    <scope>NUCLEOTIDE SEQUENCE [LARGE SCALE GENOMIC DNA]</scope>
    <source>
        <strain evidence="10 11">CBA3616</strain>
    </source>
</reference>
<dbReference type="GO" id="GO:0003677">
    <property type="term" value="F:DNA binding"/>
    <property type="evidence" value="ECO:0007669"/>
    <property type="project" value="InterPro"/>
</dbReference>
<protein>
    <recommendedName>
        <fullName evidence="2">site-specific DNA-methyltransferase (adenine-specific)</fullName>
        <ecNumber evidence="2">2.1.1.72</ecNumber>
    </recommendedName>
</protein>
<evidence type="ECO:0000259" key="9">
    <source>
        <dbReference type="Pfam" id="PF12161"/>
    </source>
</evidence>
<comment type="similarity">
    <text evidence="1">Belongs to the N(4)/N(6)-methyltransferase family.</text>
</comment>
<dbReference type="AlphaFoldDB" id="A0A5B8TIH3"/>
<evidence type="ECO:0000256" key="7">
    <source>
        <dbReference type="ARBA" id="ARBA00047942"/>
    </source>
</evidence>
<evidence type="ECO:0000256" key="2">
    <source>
        <dbReference type="ARBA" id="ARBA00011900"/>
    </source>
</evidence>
<gene>
    <name evidence="10" type="ORF">FGL77_10600</name>
</gene>
<dbReference type="GO" id="GO:0009307">
    <property type="term" value="P:DNA restriction-modification system"/>
    <property type="evidence" value="ECO:0007669"/>
    <property type="project" value="UniProtKB-KW"/>
</dbReference>
<evidence type="ECO:0000313" key="10">
    <source>
        <dbReference type="EMBL" id="QEA53685.1"/>
    </source>
</evidence>
<accession>A0A5B8TIH3</accession>
<evidence type="ECO:0000256" key="5">
    <source>
        <dbReference type="ARBA" id="ARBA00022691"/>
    </source>
</evidence>
<evidence type="ECO:0000256" key="1">
    <source>
        <dbReference type="ARBA" id="ARBA00006594"/>
    </source>
</evidence>
<dbReference type="Gene3D" id="3.40.50.150">
    <property type="entry name" value="Vaccinia Virus protein VP39"/>
    <property type="match status" value="1"/>
</dbReference>
<dbReference type="NCBIfam" id="TIGR00497">
    <property type="entry name" value="hsdM"/>
    <property type="match status" value="1"/>
</dbReference>
<evidence type="ECO:0000313" key="11">
    <source>
        <dbReference type="Proteomes" id="UP000321772"/>
    </source>
</evidence>
<dbReference type="InterPro" id="IPR003356">
    <property type="entry name" value="DNA_methylase_A-5"/>
</dbReference>
<dbReference type="RefSeq" id="WP_146990025.1">
    <property type="nucleotide sequence ID" value="NZ_CP042392.1"/>
</dbReference>
<feature type="domain" description="N6 adenine-specific DNA methyltransferase N-terminal" evidence="9">
    <location>
        <begin position="13"/>
        <end position="168"/>
    </location>
</feature>
<dbReference type="REBASE" id="366102">
    <property type="entry name" value="M.Lco3616ORF10600P"/>
</dbReference>
<dbReference type="Proteomes" id="UP000321772">
    <property type="component" value="Chromosome"/>
</dbReference>
<dbReference type="InterPro" id="IPR004546">
    <property type="entry name" value="Restrct_endonuc_T1M"/>
</dbReference>
<evidence type="ECO:0000256" key="6">
    <source>
        <dbReference type="ARBA" id="ARBA00022747"/>
    </source>
</evidence>
<dbReference type="InterPro" id="IPR022749">
    <property type="entry name" value="D12N6_MeTrfase_N"/>
</dbReference>
<keyword evidence="3 10" id="KW-0489">Methyltransferase</keyword>
<proteinExistence type="inferred from homology"/>
<dbReference type="PANTHER" id="PTHR42933">
    <property type="entry name" value="SLR6095 PROTEIN"/>
    <property type="match status" value="1"/>
</dbReference>
<evidence type="ECO:0000256" key="3">
    <source>
        <dbReference type="ARBA" id="ARBA00022603"/>
    </source>
</evidence>
<dbReference type="GO" id="GO:0008170">
    <property type="term" value="F:N-methyltransferase activity"/>
    <property type="evidence" value="ECO:0007669"/>
    <property type="project" value="InterPro"/>
</dbReference>
<dbReference type="InterPro" id="IPR051537">
    <property type="entry name" value="DNA_Adenine_Mtase"/>
</dbReference>
<organism evidence="10 11">
    <name type="scientific">Loigolactobacillus coryniformis</name>
    <dbReference type="NCBI Taxonomy" id="1610"/>
    <lineage>
        <taxon>Bacteria</taxon>
        <taxon>Bacillati</taxon>
        <taxon>Bacillota</taxon>
        <taxon>Bacilli</taxon>
        <taxon>Lactobacillales</taxon>
        <taxon>Lactobacillaceae</taxon>
        <taxon>Loigolactobacillus</taxon>
    </lineage>
</organism>
<dbReference type="PRINTS" id="PR00507">
    <property type="entry name" value="N12N6MTFRASE"/>
</dbReference>
<keyword evidence="4 10" id="KW-0808">Transferase</keyword>
<evidence type="ECO:0000259" key="8">
    <source>
        <dbReference type="Pfam" id="PF02384"/>
    </source>
</evidence>
<dbReference type="EMBL" id="CP042392">
    <property type="protein sequence ID" value="QEA53685.1"/>
    <property type="molecule type" value="Genomic_DNA"/>
</dbReference>
<comment type="catalytic activity">
    <reaction evidence="7">
        <text>a 2'-deoxyadenosine in DNA + S-adenosyl-L-methionine = an N(6)-methyl-2'-deoxyadenosine in DNA + S-adenosyl-L-homocysteine + H(+)</text>
        <dbReference type="Rhea" id="RHEA:15197"/>
        <dbReference type="Rhea" id="RHEA-COMP:12418"/>
        <dbReference type="Rhea" id="RHEA-COMP:12419"/>
        <dbReference type="ChEBI" id="CHEBI:15378"/>
        <dbReference type="ChEBI" id="CHEBI:57856"/>
        <dbReference type="ChEBI" id="CHEBI:59789"/>
        <dbReference type="ChEBI" id="CHEBI:90615"/>
        <dbReference type="ChEBI" id="CHEBI:90616"/>
        <dbReference type="EC" id="2.1.1.72"/>
    </reaction>
</comment>
<dbReference type="EC" id="2.1.1.72" evidence="2"/>
<keyword evidence="5" id="KW-0949">S-adenosyl-L-methionine</keyword>
<dbReference type="GO" id="GO:0032259">
    <property type="term" value="P:methylation"/>
    <property type="evidence" value="ECO:0007669"/>
    <property type="project" value="UniProtKB-KW"/>
</dbReference>
<dbReference type="Pfam" id="PF12161">
    <property type="entry name" value="HsdM_N"/>
    <property type="match status" value="1"/>
</dbReference>
<feature type="domain" description="DNA methylase adenine-specific" evidence="8">
    <location>
        <begin position="182"/>
        <end position="497"/>
    </location>
</feature>
<dbReference type="PANTHER" id="PTHR42933:SF1">
    <property type="entry name" value="SITE-SPECIFIC DNA-METHYLTRANSFERASE (ADENINE-SPECIFIC)"/>
    <property type="match status" value="1"/>
</dbReference>
<sequence>MTESTEKQTVQDITSQLWAMANALRGNMDANEFRNYILGFMFYRYLSEHQENYLKTENIVDIIEDESVNYAYIREAKDDVEDYIKDIAGELGYAIRPEYTWATIVEKVKNDDIKPSDFQDMFDDFRKNSSININAKNDFSEIFADVNLGNSRLGNSTTARARALSDIILMVDKFDYTNDSGHDILGDVYEYLIAQFAGNSGKKAGEFYTPHPVSVVLAKLATIDAPTSGQFSVYDPTMGSGSLLLTVQEQLVNGFEKGRVHFHGQELNTTTYNLARMNLMMHGVDYQNMDLRNGDTLESDWPDGEVDGIDRPRSFDAVVANPPYSQQWDNNINKMKDPRFKDYGKLAPKSKADFAFVLHGIYHLKDSGRMAIVLPHGVLFRGAAEGLIRQTLIEKNYLDAVIGLPAGIFYSTSIPTVVLVFKKNRTRKDVLFIDASSEFEKSKNQNILREQDIDKIFTTYQDRQDVDKYAHVASLDEIKENDYNLNIPRYVDTFEEEPPVDIVAVTKEIADIDQQIDTLETKLLADINDLVGSDDETNAQIAALKQLFSK</sequence>
<dbReference type="Gene3D" id="1.20.1260.30">
    <property type="match status" value="1"/>
</dbReference>
<dbReference type="InterPro" id="IPR038333">
    <property type="entry name" value="T1MK-like_N_sf"/>
</dbReference>
<dbReference type="InterPro" id="IPR029063">
    <property type="entry name" value="SAM-dependent_MTases_sf"/>
</dbReference>
<dbReference type="SUPFAM" id="SSF53335">
    <property type="entry name" value="S-adenosyl-L-methionine-dependent methyltransferases"/>
    <property type="match status" value="1"/>
</dbReference>
<dbReference type="Pfam" id="PF02384">
    <property type="entry name" value="N6_Mtase"/>
    <property type="match status" value="1"/>
</dbReference>